<evidence type="ECO:0000313" key="2">
    <source>
        <dbReference type="EMBL" id="QUX31188.1"/>
    </source>
</evidence>
<dbReference type="RefSeq" id="WP_212643881.1">
    <property type="nucleotide sequence ID" value="NZ_CP074132.1"/>
</dbReference>
<proteinExistence type="predicted"/>
<accession>A0ABX8CA37</accession>
<keyword evidence="3" id="KW-1185">Reference proteome</keyword>
<feature type="region of interest" description="Disordered" evidence="1">
    <location>
        <begin position="293"/>
        <end position="319"/>
    </location>
</feature>
<name>A0ABX8CA37_9ACTN</name>
<dbReference type="EMBL" id="CP074132">
    <property type="protein sequence ID" value="QUX31188.1"/>
    <property type="molecule type" value="Genomic_DNA"/>
</dbReference>
<feature type="compositionally biased region" description="Basic and acidic residues" evidence="1">
    <location>
        <begin position="408"/>
        <end position="419"/>
    </location>
</feature>
<feature type="compositionally biased region" description="Basic and acidic residues" evidence="1">
    <location>
        <begin position="308"/>
        <end position="319"/>
    </location>
</feature>
<organism evidence="2 3">
    <name type="scientific">Nocardiopsis akebiae</name>
    <dbReference type="NCBI Taxonomy" id="2831968"/>
    <lineage>
        <taxon>Bacteria</taxon>
        <taxon>Bacillati</taxon>
        <taxon>Actinomycetota</taxon>
        <taxon>Actinomycetes</taxon>
        <taxon>Streptosporangiales</taxon>
        <taxon>Nocardiopsidaceae</taxon>
        <taxon>Nocardiopsis</taxon>
    </lineage>
</organism>
<reference evidence="3" key="1">
    <citation type="submission" date="2021-05" db="EMBL/GenBank/DDBJ databases">
        <title>Direct Submission.</title>
        <authorList>
            <person name="Li K."/>
            <person name="Gao J."/>
        </authorList>
    </citation>
    <scope>NUCLEOTIDE SEQUENCE [LARGE SCALE GENOMIC DNA]</scope>
    <source>
        <strain evidence="3">HDS12</strain>
    </source>
</reference>
<gene>
    <name evidence="2" type="ORF">KGD83_12245</name>
</gene>
<feature type="region of interest" description="Disordered" evidence="1">
    <location>
        <begin position="408"/>
        <end position="428"/>
    </location>
</feature>
<sequence length="428" mass="47790">MRSTESSPPEDSRPQGLLPAQLKALAAPIAKHSDSVIEDPKLLDVAMAVFRVYTTGSPRSGGFTRGELRDACAGVAEVQDFEQRINTFLALGMLLPASPRPREDRYILEPISMALLLFLERINRHGGIGELLALLDSTRSAIERDQASRADVHNALLRTRQTLIVFTDHLLSMLRTRPLKELIAEQHRYRDPGLVKRVEELQKLVIAHFRDLERPAREALECAQAYAAATSDLIDRLIKAGALNRNFSLFHPEQYKDAAKTSSLKELAAVFSHVVVGPPDLGISPTALIETIEELSPRRPAPGAPPPRPDRDAPQDNPLHDIARKEQGRHRHMLEQAELLLGGHDGIDLTDRVRALGWPEGMRLLVDMIRVSGLGAPYEVEMTDGFFVHPAEEMTYLSQVRLHRNPKWDPDTFEYHPPPEPDEGNDTP</sequence>
<dbReference type="Proteomes" id="UP000678016">
    <property type="component" value="Chromosome"/>
</dbReference>
<evidence type="ECO:0000313" key="3">
    <source>
        <dbReference type="Proteomes" id="UP000678016"/>
    </source>
</evidence>
<evidence type="ECO:0000256" key="1">
    <source>
        <dbReference type="SAM" id="MobiDB-lite"/>
    </source>
</evidence>
<protein>
    <submittedName>
        <fullName evidence="2">Uncharacterized protein</fullName>
    </submittedName>
</protein>